<evidence type="ECO:0000256" key="3">
    <source>
        <dbReference type="ARBA" id="ARBA00022502"/>
    </source>
</evidence>
<evidence type="ECO:0000256" key="9">
    <source>
        <dbReference type="ARBA" id="ARBA00023136"/>
    </source>
</evidence>
<evidence type="ECO:0000256" key="2">
    <source>
        <dbReference type="ARBA" id="ARBA00004687"/>
    </source>
</evidence>
<dbReference type="GO" id="GO:0004376">
    <property type="term" value="F:GPI mannosyltransferase activity"/>
    <property type="evidence" value="ECO:0007669"/>
    <property type="project" value="InterPro"/>
</dbReference>
<dbReference type="AlphaFoldDB" id="A0A6G4A034"/>
<proteinExistence type="predicted"/>
<reference evidence="11" key="1">
    <citation type="submission" date="2020-02" db="EMBL/GenBank/DDBJ databases">
        <authorList>
            <person name="Shen X.-R."/>
            <person name="Zhang Y.-X."/>
        </authorList>
    </citation>
    <scope>NUCLEOTIDE SEQUENCE</scope>
    <source>
        <strain evidence="11">SYP-B3998</strain>
    </source>
</reference>
<dbReference type="GO" id="GO:0016020">
    <property type="term" value="C:membrane"/>
    <property type="evidence" value="ECO:0007669"/>
    <property type="project" value="GOC"/>
</dbReference>
<keyword evidence="5" id="KW-0808">Transferase</keyword>
<feature type="transmembrane region" description="Helical" evidence="10">
    <location>
        <begin position="165"/>
        <end position="184"/>
    </location>
</feature>
<organism evidence="11">
    <name type="scientific">Paenibacillus sp. SYP-B3998</name>
    <dbReference type="NCBI Taxonomy" id="2678564"/>
    <lineage>
        <taxon>Bacteria</taxon>
        <taxon>Bacillati</taxon>
        <taxon>Bacillota</taxon>
        <taxon>Bacilli</taxon>
        <taxon>Bacillales</taxon>
        <taxon>Paenibacillaceae</taxon>
        <taxon>Paenibacillus</taxon>
    </lineage>
</organism>
<evidence type="ECO:0000256" key="7">
    <source>
        <dbReference type="ARBA" id="ARBA00022824"/>
    </source>
</evidence>
<comment type="subcellular location">
    <subcellularLocation>
        <location evidence="1">Endoplasmic reticulum membrane</location>
        <topology evidence="1">Multi-pass membrane protein</topology>
    </subcellularLocation>
</comment>
<evidence type="ECO:0000313" key="11">
    <source>
        <dbReference type="EMBL" id="NEW07189.1"/>
    </source>
</evidence>
<dbReference type="GO" id="GO:0000009">
    <property type="term" value="F:alpha-1,6-mannosyltransferase activity"/>
    <property type="evidence" value="ECO:0007669"/>
    <property type="project" value="InterPro"/>
</dbReference>
<comment type="pathway">
    <text evidence="2">Glycolipid biosynthesis; glycosylphosphatidylinositol-anchor biosynthesis.</text>
</comment>
<feature type="transmembrane region" description="Helical" evidence="10">
    <location>
        <begin position="313"/>
        <end position="332"/>
    </location>
</feature>
<keyword evidence="7" id="KW-0256">Endoplasmic reticulum</keyword>
<feature type="transmembrane region" description="Helical" evidence="10">
    <location>
        <begin position="244"/>
        <end position="265"/>
    </location>
</feature>
<dbReference type="Pfam" id="PF04188">
    <property type="entry name" value="Mannosyl_trans2"/>
    <property type="match status" value="1"/>
</dbReference>
<dbReference type="RefSeq" id="WP_163947628.1">
    <property type="nucleotide sequence ID" value="NZ_JAAIKC010000004.1"/>
</dbReference>
<dbReference type="GO" id="GO:0006506">
    <property type="term" value="P:GPI anchor biosynthetic process"/>
    <property type="evidence" value="ECO:0007669"/>
    <property type="project" value="UniProtKB-UniPathway"/>
</dbReference>
<dbReference type="UniPathway" id="UPA00196"/>
<dbReference type="GO" id="GO:0031501">
    <property type="term" value="C:mannosyltransferase complex"/>
    <property type="evidence" value="ECO:0007669"/>
    <property type="project" value="TreeGrafter"/>
</dbReference>
<evidence type="ECO:0000256" key="4">
    <source>
        <dbReference type="ARBA" id="ARBA00022676"/>
    </source>
</evidence>
<feature type="transmembrane region" description="Helical" evidence="10">
    <location>
        <begin position="204"/>
        <end position="232"/>
    </location>
</feature>
<comment type="caution">
    <text evidence="11">The sequence shown here is derived from an EMBL/GenBank/DDBJ whole genome shotgun (WGS) entry which is preliminary data.</text>
</comment>
<dbReference type="PANTHER" id="PTHR12468">
    <property type="entry name" value="GPI MANNOSYLTRANSFERASE 2"/>
    <property type="match status" value="1"/>
</dbReference>
<keyword evidence="3" id="KW-0337">GPI-anchor biosynthesis</keyword>
<dbReference type="PANTHER" id="PTHR12468:SF2">
    <property type="entry name" value="GPI MANNOSYLTRANSFERASE 2"/>
    <property type="match status" value="1"/>
</dbReference>
<keyword evidence="9 10" id="KW-0472">Membrane</keyword>
<evidence type="ECO:0000256" key="8">
    <source>
        <dbReference type="ARBA" id="ARBA00022989"/>
    </source>
</evidence>
<feature type="transmembrane region" description="Helical" evidence="10">
    <location>
        <begin position="127"/>
        <end position="153"/>
    </location>
</feature>
<keyword evidence="4" id="KW-0328">Glycosyltransferase</keyword>
<protein>
    <recommendedName>
        <fullName evidence="12">Glycosyltransferase RgtA/B/C/D-like domain-containing protein</fullName>
    </recommendedName>
</protein>
<name>A0A6G4A034_9BACL</name>
<gene>
    <name evidence="11" type="ORF">GK047_14365</name>
</gene>
<sequence>MKTEMNKRQIPVRIIFSIVLLVLISRALLLFTGYLGMNLFSQFSAVPTYQQHAPGSLSEWTLKLPQELTSTKKLELEDFIKFDTYSYLKIAAEGYDQYRMGEAHTAANWVFFPLYPLLIYLVGKVLWINPAIIGMILSNLCLIAAFVYMYFIALQRGLNERQARAVLLLAICYPASLYYSVPYTESLFLLLSAASIYYAGNKQYAWAFIAASLSTVTRVPGFVNLFFVIGTIGLNEGLKWSWRYVKWGAYSLLSLVPMGIFLLHMKIVSGDALAPFHEQSLHWFRYTTQPFKNYIGYLQQPYFNTSDGWDNGFIAFTLSTALFLVFIVYFIMHVKRMLRERHELLFFVYGVLLIVIPFSSQPLFLVSVVRYMMVSLPLYYYIVTLTSKWESARLFYIMLFMILQVIMTIGYFNGYYFVI</sequence>
<feature type="transmembrane region" description="Helical" evidence="10">
    <location>
        <begin position="12"/>
        <end position="35"/>
    </location>
</feature>
<evidence type="ECO:0000256" key="1">
    <source>
        <dbReference type="ARBA" id="ARBA00004477"/>
    </source>
</evidence>
<dbReference type="EMBL" id="JAAIKC010000004">
    <property type="protein sequence ID" value="NEW07189.1"/>
    <property type="molecule type" value="Genomic_DNA"/>
</dbReference>
<keyword evidence="6 10" id="KW-0812">Transmembrane</keyword>
<keyword evidence="8 10" id="KW-1133">Transmembrane helix</keyword>
<evidence type="ECO:0008006" key="12">
    <source>
        <dbReference type="Google" id="ProtNLM"/>
    </source>
</evidence>
<evidence type="ECO:0000256" key="10">
    <source>
        <dbReference type="SAM" id="Phobius"/>
    </source>
</evidence>
<evidence type="ECO:0000256" key="6">
    <source>
        <dbReference type="ARBA" id="ARBA00022692"/>
    </source>
</evidence>
<feature type="transmembrane region" description="Helical" evidence="10">
    <location>
        <begin position="394"/>
        <end position="418"/>
    </location>
</feature>
<evidence type="ECO:0000256" key="5">
    <source>
        <dbReference type="ARBA" id="ARBA00022679"/>
    </source>
</evidence>
<feature type="transmembrane region" description="Helical" evidence="10">
    <location>
        <begin position="344"/>
        <end position="359"/>
    </location>
</feature>
<dbReference type="InterPro" id="IPR007315">
    <property type="entry name" value="PIG-V/Gpi18"/>
</dbReference>
<accession>A0A6G4A034</accession>